<proteinExistence type="predicted"/>
<dbReference type="AlphaFoldDB" id="A0A6S6RU95"/>
<sequence length="138" mass="15821">MKKFFLIWIALLGIAALTFGQTQRTLVKTLPIEQTIHKTIFALRGNVEVEEWNNQTVRIITTITTEHTAENVLKALIIAGRYNYELIVDDANQTITVDMPKKDNAVMINGINLDDKLEYKIYIPKGMNYQVGLDYMLM</sequence>
<name>A0A6S6RU95_9BACT</name>
<accession>A0A6S6RU95</accession>
<evidence type="ECO:0000313" key="1">
    <source>
        <dbReference type="EMBL" id="CAA6800177.1"/>
    </source>
</evidence>
<organism evidence="1">
    <name type="scientific">uncultured Aureispira sp</name>
    <dbReference type="NCBI Taxonomy" id="1331704"/>
    <lineage>
        <taxon>Bacteria</taxon>
        <taxon>Pseudomonadati</taxon>
        <taxon>Bacteroidota</taxon>
        <taxon>Saprospiria</taxon>
        <taxon>Saprospirales</taxon>
        <taxon>Saprospiraceae</taxon>
        <taxon>Aureispira</taxon>
        <taxon>environmental samples</taxon>
    </lineage>
</organism>
<reference evidence="1" key="1">
    <citation type="submission" date="2020-01" db="EMBL/GenBank/DDBJ databases">
        <authorList>
            <person name="Meier V. D."/>
            <person name="Meier V D."/>
        </authorList>
    </citation>
    <scope>NUCLEOTIDE SEQUENCE</scope>
    <source>
        <strain evidence="1">HLG_WM_MAG_10</strain>
    </source>
</reference>
<gene>
    <name evidence="1" type="ORF">HELGO_WM30077</name>
</gene>
<protein>
    <submittedName>
        <fullName evidence="1">Uncharacterized protein</fullName>
    </submittedName>
</protein>
<dbReference type="EMBL" id="CACVAQ010000051">
    <property type="protein sequence ID" value="CAA6800177.1"/>
    <property type="molecule type" value="Genomic_DNA"/>
</dbReference>